<feature type="transmembrane region" description="Helical" evidence="8">
    <location>
        <begin position="798"/>
        <end position="826"/>
    </location>
</feature>
<evidence type="ECO:0000259" key="9">
    <source>
        <dbReference type="Pfam" id="PF02714"/>
    </source>
</evidence>
<comment type="similarity">
    <text evidence="2">Belongs to the CSC1 (TC 1.A.17) family.</text>
</comment>
<evidence type="ECO:0000256" key="2">
    <source>
        <dbReference type="ARBA" id="ARBA00007779"/>
    </source>
</evidence>
<feature type="domain" description="CSC1/OSCA1-like N-terminal transmembrane" evidence="11">
    <location>
        <begin position="37"/>
        <end position="200"/>
    </location>
</feature>
<feature type="region of interest" description="Disordered" evidence="7">
    <location>
        <begin position="453"/>
        <end position="503"/>
    </location>
</feature>
<dbReference type="GO" id="GO:0005227">
    <property type="term" value="F:calcium-activated cation channel activity"/>
    <property type="evidence" value="ECO:0007669"/>
    <property type="project" value="InterPro"/>
</dbReference>
<feature type="compositionally biased region" description="Polar residues" evidence="7">
    <location>
        <begin position="1"/>
        <end position="10"/>
    </location>
</feature>
<keyword evidence="4 8" id="KW-0812">Transmembrane</keyword>
<feature type="region of interest" description="Disordered" evidence="7">
    <location>
        <begin position="579"/>
        <end position="609"/>
    </location>
</feature>
<feature type="transmembrane region" description="Helical" evidence="8">
    <location>
        <begin position="119"/>
        <end position="137"/>
    </location>
</feature>
<dbReference type="Pfam" id="PF02714">
    <property type="entry name" value="RSN1_7TM"/>
    <property type="match status" value="1"/>
</dbReference>
<feature type="compositionally biased region" description="Basic and acidic residues" evidence="7">
    <location>
        <begin position="455"/>
        <end position="480"/>
    </location>
</feature>
<sequence>MSSTSSNMAVPTSAGGLLNGPSTGTAQRSSGQSLPTFISSLVSGLAIFGIEFGLFLLLNSRFSRIYTPRTFLVPERERTAAPAKGLFGWVIPIFRTSNSDFIQKCGLDAYFFLRYLRTLLRIFVPVSLVILPILLPLNYVHGRGPSFAQGAFNVKTWTNVTGLDQFAWGNVPPTKTNKYWAHLVLAIGVVIYACYVFFDELRGYIRLRQAYLTSPQHRLRASATTVLVTAIPTKWCTFDALDGLYDVFPGGIRNIWINRNFDALNDKVKLRNKLASTLESAETNLIKNAKKAQLDKLKKEAKKGKGKDSRKGAAEKLKAANEQGVAMAQTDGISSGDPHQVRHTIDEALAESSSDASREQSQERKKPLVPIPLLGQGMNAVGHGIGAVGHGVGNVGKTIFGGLRNIEKDVDERLNERLDTTGGLVLEPDDTRMGIKNKRQNFGLDGYASRLVSPETDHRAHDATARDKHPMLRDSSDDTTVRPSISNDEKANAQSQLNRENHGLGIDGAIVDSRINGDSDGLRIPQRRGETNEDHSSKLRLWNRKKGLPYGIPSPTPHGLEEDEFPLSRLSPMTPSCNPQATINGPDSQEAREMAKKPGKKSKVSKDTAVQVGSEEYPIAFNEDFDPNGGKPLWKEYLKDKDRETMRLPIFGWQWMISLPLLGRKVDTIDYCRKEVARLNLEIEQDQQEPEKYPLMNSAFIQFNHQVAAHMACQAVSHHTPAHMAPRVVEISPDDVIWDNMSIRWWESYIRIGAVIVLIVGLVIGWAIPVTFTGLLSNLSSLRDQYKWLNWLGKVPKLVIAIIQGVLPQALLALLLFLLPLILRFLSKTQGDHTGMSVELSVQRYYFAFLFVQVFLVVSISTGITTVIGQLANSPQSAPAILAQNLPKASNYFFSYLLLQALSVSAGALVQIVGLIEWFILAPLLDSTARQKWRRQINLPNMQWGSFFPVYTNLACIGLIYSVISPLILVFNMITFSLFWLVYRYNTLYVTKFRFDTGGLLFPTAINQLFTGLYFMELVLIGLFFLVTDARANGEAYGTPCKAQGIIMIVVLCLTILFQWLLNRAFGPLLRYLPITLEDEAVMRDEEFARAQEKQWAMDENEQPGDDINDILEERERRSAEEDREMESIEMQNIKAHKHGRLDPRNLGNLVPGTVGDAVGNLLPLRGSWADRSRNKNPKSPAQNATPNTPRQRRHHHRHTPKPQDVEAQRSGTNAIGEALFSGINDEIEDLTPDERDKLVQRAFQHEALRARRPVIWIPRDDLGVSDDEILRTKEFSQHIWISNEFTGLDGKGRVIYRKSPPDFSEVDLIEL</sequence>
<feature type="transmembrane region" description="Helical" evidence="8">
    <location>
        <begin position="1006"/>
        <end position="1025"/>
    </location>
</feature>
<evidence type="ECO:0000256" key="7">
    <source>
        <dbReference type="SAM" id="MobiDB-lite"/>
    </source>
</evidence>
<evidence type="ECO:0000259" key="11">
    <source>
        <dbReference type="Pfam" id="PF13967"/>
    </source>
</evidence>
<evidence type="ECO:0008006" key="15">
    <source>
        <dbReference type="Google" id="ProtNLM"/>
    </source>
</evidence>
<evidence type="ECO:0000256" key="5">
    <source>
        <dbReference type="ARBA" id="ARBA00022989"/>
    </source>
</evidence>
<dbReference type="InterPro" id="IPR003864">
    <property type="entry name" value="CSC1/OSCA1-like_7TM"/>
</dbReference>
<keyword evidence="14" id="KW-1185">Reference proteome</keyword>
<evidence type="ECO:0000256" key="8">
    <source>
        <dbReference type="SAM" id="Phobius"/>
    </source>
</evidence>
<evidence type="ECO:0000256" key="4">
    <source>
        <dbReference type="ARBA" id="ARBA00022692"/>
    </source>
</evidence>
<feature type="region of interest" description="Disordered" evidence="7">
    <location>
        <begin position="1"/>
        <end position="28"/>
    </location>
</feature>
<feature type="transmembrane region" description="Helical" evidence="8">
    <location>
        <begin position="892"/>
        <end position="921"/>
    </location>
</feature>
<dbReference type="GO" id="GO:0005886">
    <property type="term" value="C:plasma membrane"/>
    <property type="evidence" value="ECO:0007669"/>
    <property type="project" value="TreeGrafter"/>
</dbReference>
<evidence type="ECO:0000259" key="10">
    <source>
        <dbReference type="Pfam" id="PF12621"/>
    </source>
</evidence>
<dbReference type="Proteomes" id="UP001166286">
    <property type="component" value="Unassembled WGS sequence"/>
</dbReference>
<evidence type="ECO:0000259" key="12">
    <source>
        <dbReference type="Pfam" id="PF14703"/>
    </source>
</evidence>
<name>A0AA39R8P1_9LECA</name>
<feature type="compositionally biased region" description="Basic and acidic residues" evidence="7">
    <location>
        <begin position="306"/>
        <end position="319"/>
    </location>
</feature>
<evidence type="ECO:0000256" key="6">
    <source>
        <dbReference type="ARBA" id="ARBA00023136"/>
    </source>
</evidence>
<feature type="domain" description="CSC1/OSCA1-like cytosolic" evidence="12">
    <location>
        <begin position="636"/>
        <end position="740"/>
    </location>
</feature>
<dbReference type="InterPro" id="IPR032880">
    <property type="entry name" value="CSC1/OSCA1-like_N"/>
</dbReference>
<feature type="region of interest" description="Disordered" evidence="7">
    <location>
        <begin position="1168"/>
        <end position="1210"/>
    </location>
</feature>
<protein>
    <recommendedName>
        <fullName evidence="15">DUF221-domain-containing protein</fullName>
    </recommendedName>
</protein>
<feature type="transmembrane region" description="Helical" evidence="8">
    <location>
        <begin position="36"/>
        <end position="58"/>
    </location>
</feature>
<gene>
    <name evidence="13" type="ORF">JMJ35_002742</name>
</gene>
<keyword evidence="5 8" id="KW-1133">Transmembrane helix</keyword>
<feature type="transmembrane region" description="Helical" evidence="8">
    <location>
        <begin position="1045"/>
        <end position="1062"/>
    </location>
</feature>
<feature type="transmembrane region" description="Helical" evidence="8">
    <location>
        <begin position="847"/>
        <end position="872"/>
    </location>
</feature>
<feature type="compositionally biased region" description="Basic residues" evidence="7">
    <location>
        <begin position="1191"/>
        <end position="1201"/>
    </location>
</feature>
<feature type="domain" description="CSC1/OSCA1-like cytosolic" evidence="12">
    <location>
        <begin position="224"/>
        <end position="322"/>
    </location>
</feature>
<feature type="domain" description="10TM putative phosphate transporter extracellular tail" evidence="10">
    <location>
        <begin position="1232"/>
        <end position="1303"/>
    </location>
</feature>
<organism evidence="13 14">
    <name type="scientific">Cladonia borealis</name>
    <dbReference type="NCBI Taxonomy" id="184061"/>
    <lineage>
        <taxon>Eukaryota</taxon>
        <taxon>Fungi</taxon>
        <taxon>Dikarya</taxon>
        <taxon>Ascomycota</taxon>
        <taxon>Pezizomycotina</taxon>
        <taxon>Lecanoromycetes</taxon>
        <taxon>OSLEUM clade</taxon>
        <taxon>Lecanoromycetidae</taxon>
        <taxon>Lecanorales</taxon>
        <taxon>Lecanorineae</taxon>
        <taxon>Cladoniaceae</taxon>
        <taxon>Cladonia</taxon>
    </lineage>
</organism>
<feature type="region of interest" description="Disordered" evidence="7">
    <location>
        <begin position="349"/>
        <end position="368"/>
    </location>
</feature>
<feature type="region of interest" description="Disordered" evidence="7">
    <location>
        <begin position="296"/>
        <end position="323"/>
    </location>
</feature>
<evidence type="ECO:0000256" key="1">
    <source>
        <dbReference type="ARBA" id="ARBA00004141"/>
    </source>
</evidence>
<dbReference type="Pfam" id="PF13967">
    <property type="entry name" value="RSN1_TM"/>
    <property type="match status" value="1"/>
</dbReference>
<dbReference type="PANTHER" id="PTHR13018">
    <property type="entry name" value="PROBABLE MEMBRANE PROTEIN DUF221-RELATED"/>
    <property type="match status" value="1"/>
</dbReference>
<feature type="compositionally biased region" description="Polar residues" evidence="7">
    <location>
        <begin position="481"/>
        <end position="498"/>
    </location>
</feature>
<feature type="transmembrane region" description="Helical" evidence="8">
    <location>
        <begin position="179"/>
        <end position="198"/>
    </location>
</feature>
<evidence type="ECO:0000256" key="3">
    <source>
        <dbReference type="ARBA" id="ARBA00022448"/>
    </source>
</evidence>
<comment type="subcellular location">
    <subcellularLocation>
        <location evidence="1">Membrane</location>
        <topology evidence="1">Multi-pass membrane protein</topology>
    </subcellularLocation>
</comment>
<keyword evidence="6 8" id="KW-0472">Membrane</keyword>
<reference evidence="13" key="1">
    <citation type="submission" date="2023-03" db="EMBL/GenBank/DDBJ databases">
        <title>Complete genome of Cladonia borealis.</title>
        <authorList>
            <person name="Park H."/>
        </authorList>
    </citation>
    <scope>NUCLEOTIDE SEQUENCE</scope>
    <source>
        <strain evidence="13">ANT050790</strain>
    </source>
</reference>
<evidence type="ECO:0000313" key="14">
    <source>
        <dbReference type="Proteomes" id="UP001166286"/>
    </source>
</evidence>
<feature type="domain" description="CSC1/OSCA1-like 7TM region" evidence="9">
    <location>
        <begin position="754"/>
        <end position="1024"/>
    </location>
</feature>
<comment type="caution">
    <text evidence="13">The sequence shown here is derived from an EMBL/GenBank/DDBJ whole genome shotgun (WGS) entry which is preliminary data.</text>
</comment>
<feature type="transmembrane region" description="Helical" evidence="8">
    <location>
        <begin position="749"/>
        <end position="768"/>
    </location>
</feature>
<dbReference type="InterPro" id="IPR022257">
    <property type="entry name" value="PHM7_ext"/>
</dbReference>
<dbReference type="InterPro" id="IPR027815">
    <property type="entry name" value="CSC1/OSCA1-like_cyt"/>
</dbReference>
<feature type="compositionally biased region" description="Basic and acidic residues" evidence="7">
    <location>
        <begin position="356"/>
        <end position="366"/>
    </location>
</feature>
<keyword evidence="3" id="KW-0813">Transport</keyword>
<dbReference type="EMBL" id="JAFEKC020000004">
    <property type="protein sequence ID" value="KAK0515363.1"/>
    <property type="molecule type" value="Genomic_DNA"/>
</dbReference>
<dbReference type="InterPro" id="IPR045122">
    <property type="entry name" value="Csc1-like"/>
</dbReference>
<feature type="transmembrane region" description="Helical" evidence="8">
    <location>
        <begin position="967"/>
        <end position="985"/>
    </location>
</feature>
<evidence type="ECO:0000313" key="13">
    <source>
        <dbReference type="EMBL" id="KAK0515363.1"/>
    </source>
</evidence>
<feature type="region of interest" description="Disordered" evidence="7">
    <location>
        <begin position="517"/>
        <end position="537"/>
    </location>
</feature>
<dbReference type="PANTHER" id="PTHR13018:SF20">
    <property type="entry name" value="SPORULATION-SPECIFIC PROTEIN 75"/>
    <property type="match status" value="1"/>
</dbReference>
<dbReference type="Pfam" id="PF14703">
    <property type="entry name" value="PHM7_cyt"/>
    <property type="match status" value="2"/>
</dbReference>
<dbReference type="Pfam" id="PF12621">
    <property type="entry name" value="PHM7_ext"/>
    <property type="match status" value="1"/>
</dbReference>
<proteinExistence type="inferred from homology"/>
<accession>A0AA39R8P1</accession>